<evidence type="ECO:0000313" key="3">
    <source>
        <dbReference type="Proteomes" id="UP000191672"/>
    </source>
</evidence>
<protein>
    <submittedName>
        <fullName evidence="2">Uncharacterized protein</fullName>
    </submittedName>
</protein>
<accession>A0A1V6PXK4</accession>
<dbReference type="EMBL" id="MDYN01000025">
    <property type="protein sequence ID" value="OQD81730.1"/>
    <property type="molecule type" value="Genomic_DNA"/>
</dbReference>
<organism evidence="2 3">
    <name type="scientific">Penicillium antarcticum</name>
    <dbReference type="NCBI Taxonomy" id="416450"/>
    <lineage>
        <taxon>Eukaryota</taxon>
        <taxon>Fungi</taxon>
        <taxon>Dikarya</taxon>
        <taxon>Ascomycota</taxon>
        <taxon>Pezizomycotina</taxon>
        <taxon>Eurotiomycetes</taxon>
        <taxon>Eurotiomycetidae</taxon>
        <taxon>Eurotiales</taxon>
        <taxon>Aspergillaceae</taxon>
        <taxon>Penicillium</taxon>
    </lineage>
</organism>
<proteinExistence type="predicted"/>
<name>A0A1V6PXK4_9EURO</name>
<evidence type="ECO:0000256" key="1">
    <source>
        <dbReference type="SAM" id="MobiDB-lite"/>
    </source>
</evidence>
<reference evidence="3" key="1">
    <citation type="journal article" date="2017" name="Nat. Microbiol.">
        <title>Global analysis of biosynthetic gene clusters reveals vast potential of secondary metabolite production in Penicillium species.</title>
        <authorList>
            <person name="Nielsen J.C."/>
            <person name="Grijseels S."/>
            <person name="Prigent S."/>
            <person name="Ji B."/>
            <person name="Dainat J."/>
            <person name="Nielsen K.F."/>
            <person name="Frisvad J.C."/>
            <person name="Workman M."/>
            <person name="Nielsen J."/>
        </authorList>
    </citation>
    <scope>NUCLEOTIDE SEQUENCE [LARGE SCALE GENOMIC DNA]</scope>
    <source>
        <strain evidence="3">IBT 31811</strain>
    </source>
</reference>
<evidence type="ECO:0000313" key="2">
    <source>
        <dbReference type="EMBL" id="OQD81730.1"/>
    </source>
</evidence>
<dbReference type="Proteomes" id="UP000191672">
    <property type="component" value="Unassembled WGS sequence"/>
</dbReference>
<feature type="compositionally biased region" description="Polar residues" evidence="1">
    <location>
        <begin position="28"/>
        <end position="44"/>
    </location>
</feature>
<dbReference type="AlphaFoldDB" id="A0A1V6PXK4"/>
<sequence length="76" mass="8137">MQSSLGSLDNLQGCGFATISPVTFSSHARFQDGNQPAPGTSLTAATHRGAKVGKQKRCNPGPRRWAYDRGAYEVID</sequence>
<feature type="region of interest" description="Disordered" evidence="1">
    <location>
        <begin position="28"/>
        <end position="63"/>
    </location>
</feature>
<comment type="caution">
    <text evidence="2">The sequence shown here is derived from an EMBL/GenBank/DDBJ whole genome shotgun (WGS) entry which is preliminary data.</text>
</comment>
<keyword evidence="3" id="KW-1185">Reference proteome</keyword>
<gene>
    <name evidence="2" type="ORF">PENANT_c025G10788</name>
</gene>
<feature type="compositionally biased region" description="Basic residues" evidence="1">
    <location>
        <begin position="48"/>
        <end position="57"/>
    </location>
</feature>